<dbReference type="SUPFAM" id="SSF51215">
    <property type="entry name" value="Regulatory protein AraC"/>
    <property type="match status" value="1"/>
</dbReference>
<dbReference type="InterPro" id="IPR037923">
    <property type="entry name" value="HTH-like"/>
</dbReference>
<dbReference type="PANTHER" id="PTHR46796">
    <property type="entry name" value="HTH-TYPE TRANSCRIPTIONAL ACTIVATOR RHAS-RELATED"/>
    <property type="match status" value="1"/>
</dbReference>
<dbReference type="PANTHER" id="PTHR46796:SF2">
    <property type="entry name" value="TRANSCRIPTIONAL REGULATORY PROTEIN"/>
    <property type="match status" value="1"/>
</dbReference>
<dbReference type="SUPFAM" id="SSF46689">
    <property type="entry name" value="Homeodomain-like"/>
    <property type="match status" value="2"/>
</dbReference>
<dbReference type="EMBL" id="BMJG01000012">
    <property type="protein sequence ID" value="GGC44665.1"/>
    <property type="molecule type" value="Genomic_DNA"/>
</dbReference>
<dbReference type="InterPro" id="IPR050204">
    <property type="entry name" value="AraC_XylS_family_regulators"/>
</dbReference>
<dbReference type="Proteomes" id="UP000632322">
    <property type="component" value="Unassembled WGS sequence"/>
</dbReference>
<dbReference type="PROSITE" id="PS01124">
    <property type="entry name" value="HTH_ARAC_FAMILY_2"/>
    <property type="match status" value="1"/>
</dbReference>
<keyword evidence="3" id="KW-0804">Transcription</keyword>
<comment type="caution">
    <text evidence="5">The sequence shown here is derived from an EMBL/GenBank/DDBJ whole genome shotgun (WGS) entry which is preliminary data.</text>
</comment>
<proteinExistence type="predicted"/>
<organism evidence="5 6">
    <name type="scientific">Brevibacterium sediminis</name>
    <dbReference type="NCBI Taxonomy" id="1857024"/>
    <lineage>
        <taxon>Bacteria</taxon>
        <taxon>Bacillati</taxon>
        <taxon>Actinomycetota</taxon>
        <taxon>Actinomycetes</taxon>
        <taxon>Micrococcales</taxon>
        <taxon>Brevibacteriaceae</taxon>
        <taxon>Brevibacterium</taxon>
    </lineage>
</organism>
<name>A0ABQ1MPV7_9MICO</name>
<dbReference type="InterPro" id="IPR009057">
    <property type="entry name" value="Homeodomain-like_sf"/>
</dbReference>
<keyword evidence="2" id="KW-0238">DNA-binding</keyword>
<reference evidence="6" key="1">
    <citation type="journal article" date="2019" name="Int. J. Syst. Evol. Microbiol.">
        <title>The Global Catalogue of Microorganisms (GCM) 10K type strain sequencing project: providing services to taxonomists for standard genome sequencing and annotation.</title>
        <authorList>
            <consortium name="The Broad Institute Genomics Platform"/>
            <consortium name="The Broad Institute Genome Sequencing Center for Infectious Disease"/>
            <person name="Wu L."/>
            <person name="Ma J."/>
        </authorList>
    </citation>
    <scope>NUCLEOTIDE SEQUENCE [LARGE SCALE GENOMIC DNA]</scope>
    <source>
        <strain evidence="6">CGMCC 1.15472</strain>
    </source>
</reference>
<protein>
    <submittedName>
        <fullName evidence="5">AraC family transcriptional regulator</fullName>
    </submittedName>
</protein>
<evidence type="ECO:0000313" key="6">
    <source>
        <dbReference type="Proteomes" id="UP000632322"/>
    </source>
</evidence>
<sequence>MVDVIRAWHPQVPQVQEVLHARFDHHAYPAHTHDSWTVLLIDDGAVTYDLDCHDHLATPTAVTLLPPQVPHDGRSASPEKGFRKRVLYLEPEWLPESAVDAAADSPTLLGTDALTEVTDIHAALADPADALAAECGVLALREFALSRLTPVGEPTSDAPLARRLRDLLDDRLLESFTIAEAATELGTHRSHLVRVFTRNFGISPHRYVIGRRVDRARRLLLSGSSPAEAAVESGFHDQAHLTRHFRSTLGTTPGIFSRR</sequence>
<evidence type="ECO:0000256" key="3">
    <source>
        <dbReference type="ARBA" id="ARBA00023163"/>
    </source>
</evidence>
<dbReference type="InterPro" id="IPR018060">
    <property type="entry name" value="HTH_AraC"/>
</dbReference>
<evidence type="ECO:0000259" key="4">
    <source>
        <dbReference type="PROSITE" id="PS01124"/>
    </source>
</evidence>
<gene>
    <name evidence="5" type="ORF">GCM10010974_28780</name>
</gene>
<accession>A0ABQ1MPV7</accession>
<dbReference type="RefSeq" id="WP_181271949.1">
    <property type="nucleotide sequence ID" value="NZ_BMJG01000012.1"/>
</dbReference>
<dbReference type="SMART" id="SM00342">
    <property type="entry name" value="HTH_ARAC"/>
    <property type="match status" value="1"/>
</dbReference>
<feature type="domain" description="HTH araC/xylS-type" evidence="4">
    <location>
        <begin position="162"/>
        <end position="259"/>
    </location>
</feature>
<keyword evidence="6" id="KW-1185">Reference proteome</keyword>
<dbReference type="Gene3D" id="1.10.10.60">
    <property type="entry name" value="Homeodomain-like"/>
    <property type="match status" value="1"/>
</dbReference>
<dbReference type="Pfam" id="PF12833">
    <property type="entry name" value="HTH_18"/>
    <property type="match status" value="1"/>
</dbReference>
<dbReference type="InterPro" id="IPR003313">
    <property type="entry name" value="AraC-bd"/>
</dbReference>
<dbReference type="Pfam" id="PF02311">
    <property type="entry name" value="AraC_binding"/>
    <property type="match status" value="1"/>
</dbReference>
<evidence type="ECO:0000313" key="5">
    <source>
        <dbReference type="EMBL" id="GGC44665.1"/>
    </source>
</evidence>
<evidence type="ECO:0000256" key="1">
    <source>
        <dbReference type="ARBA" id="ARBA00023015"/>
    </source>
</evidence>
<evidence type="ECO:0000256" key="2">
    <source>
        <dbReference type="ARBA" id="ARBA00023125"/>
    </source>
</evidence>
<keyword evidence="1" id="KW-0805">Transcription regulation</keyword>